<sequence length="113" mass="13364">MDKYLLALLGEAGATGLAKGIYMIKKEGRFFYAYENELTHWNYFKRFRKSRLEKPVYYLLLFLGIIVGLLGNKAIKLVVNKVEEQALNFYLRNFEVKGEIEKIVEDEKHHFIR</sequence>
<feature type="transmembrane region" description="Helical" evidence="1">
    <location>
        <begin position="56"/>
        <end position="75"/>
    </location>
</feature>
<evidence type="ECO:0000256" key="1">
    <source>
        <dbReference type="SAM" id="Phobius"/>
    </source>
</evidence>
<protein>
    <submittedName>
        <fullName evidence="2">Uncharacterized protein</fullName>
    </submittedName>
</protein>
<dbReference type="EMBL" id="AP031322">
    <property type="protein sequence ID" value="BFH72874.1"/>
    <property type="molecule type" value="Genomic_DNA"/>
</dbReference>
<dbReference type="AlphaFoldDB" id="A0AAT9GPX2"/>
<dbReference type="RefSeq" id="WP_369611063.1">
    <property type="nucleotide sequence ID" value="NZ_AP031322.1"/>
</dbReference>
<proteinExistence type="predicted"/>
<organism evidence="2">
    <name type="scientific">Sulfurisphaera javensis</name>
    <dbReference type="NCBI Taxonomy" id="2049879"/>
    <lineage>
        <taxon>Archaea</taxon>
        <taxon>Thermoproteota</taxon>
        <taxon>Thermoprotei</taxon>
        <taxon>Sulfolobales</taxon>
        <taxon>Sulfolobaceae</taxon>
        <taxon>Sulfurisphaera</taxon>
    </lineage>
</organism>
<evidence type="ECO:0000313" key="2">
    <source>
        <dbReference type="EMBL" id="BFH72874.1"/>
    </source>
</evidence>
<keyword evidence="1" id="KW-0472">Membrane</keyword>
<dbReference type="GeneID" id="92353748"/>
<keyword evidence="1" id="KW-1133">Transmembrane helix</keyword>
<reference evidence="2" key="1">
    <citation type="submission" date="2024-03" db="EMBL/GenBank/DDBJ databases">
        <title>Complete genome sequence of Sulfurisphaera javensis strain KD-1.</title>
        <authorList>
            <person name="Sakai H."/>
            <person name="Nur N."/>
            <person name="Suwanto A."/>
            <person name="Kurosawa N."/>
        </authorList>
    </citation>
    <scope>NUCLEOTIDE SEQUENCE</scope>
    <source>
        <strain evidence="2">KD-1</strain>
    </source>
</reference>
<gene>
    <name evidence="2" type="ORF">SJAV_08180</name>
</gene>
<name>A0AAT9GPX2_9CREN</name>
<keyword evidence="1" id="KW-0812">Transmembrane</keyword>
<dbReference type="KEGG" id="sjv:SJAV_08180"/>
<accession>A0AAT9GPX2</accession>